<keyword evidence="8" id="KW-0963">Cytoplasm</keyword>
<keyword evidence="16" id="KW-1185">Reference proteome</keyword>
<organism evidence="16 17">
    <name type="scientific">Acanthaster planci</name>
    <name type="common">Crown-of-thorns starfish</name>
    <dbReference type="NCBI Taxonomy" id="133434"/>
    <lineage>
        <taxon>Eukaryota</taxon>
        <taxon>Metazoa</taxon>
        <taxon>Echinodermata</taxon>
        <taxon>Eleutherozoa</taxon>
        <taxon>Asterozoa</taxon>
        <taxon>Asteroidea</taxon>
        <taxon>Valvatacea</taxon>
        <taxon>Valvatida</taxon>
        <taxon>Acanthasteridae</taxon>
        <taxon>Acanthaster</taxon>
    </lineage>
</organism>
<dbReference type="Pfam" id="PF01928">
    <property type="entry name" value="CYTH"/>
    <property type="match status" value="1"/>
</dbReference>
<evidence type="ECO:0000256" key="13">
    <source>
        <dbReference type="ARBA" id="ARBA00048194"/>
    </source>
</evidence>
<dbReference type="GO" id="GO:0000287">
    <property type="term" value="F:magnesium ion binding"/>
    <property type="evidence" value="ECO:0007669"/>
    <property type="project" value="TreeGrafter"/>
</dbReference>
<dbReference type="RefSeq" id="XP_022091919.1">
    <property type="nucleotide sequence ID" value="XM_022236227.1"/>
</dbReference>
<dbReference type="AlphaFoldDB" id="A0A8B7YFA8"/>
<evidence type="ECO:0000259" key="15">
    <source>
        <dbReference type="SMART" id="SM01118"/>
    </source>
</evidence>
<dbReference type="InterPro" id="IPR039582">
    <property type="entry name" value="THTPA"/>
</dbReference>
<dbReference type="GO" id="GO:0050333">
    <property type="term" value="F:thiamine triphosphate phosphatase activity"/>
    <property type="evidence" value="ECO:0007669"/>
    <property type="project" value="UniProtKB-EC"/>
</dbReference>
<evidence type="ECO:0000256" key="11">
    <source>
        <dbReference type="ARBA" id="ARBA00022842"/>
    </source>
</evidence>
<comment type="similarity">
    <text evidence="4">Belongs to the ThTPase family.</text>
</comment>
<comment type="function">
    <text evidence="2">Hydrolase highly specific for thiamine triphosphate (ThTP).</text>
</comment>
<reference evidence="17" key="1">
    <citation type="submission" date="2025-08" db="UniProtKB">
        <authorList>
            <consortium name="RefSeq"/>
        </authorList>
    </citation>
    <scope>IDENTIFICATION</scope>
</reference>
<dbReference type="SUPFAM" id="SSF55154">
    <property type="entry name" value="CYTH-like phosphatases"/>
    <property type="match status" value="1"/>
</dbReference>
<comment type="subcellular location">
    <subcellularLocation>
        <location evidence="3">Cytoplasm</location>
    </subcellularLocation>
</comment>
<keyword evidence="12" id="KW-0007">Acetylation</keyword>
<evidence type="ECO:0000256" key="8">
    <source>
        <dbReference type="ARBA" id="ARBA00022490"/>
    </source>
</evidence>
<accession>A0A8B7YFA8</accession>
<feature type="domain" description="CYTH" evidence="15">
    <location>
        <begin position="23"/>
        <end position="234"/>
    </location>
</feature>
<evidence type="ECO:0000256" key="1">
    <source>
        <dbReference type="ARBA" id="ARBA00001946"/>
    </source>
</evidence>
<dbReference type="OrthoDB" id="442176at2759"/>
<evidence type="ECO:0000256" key="7">
    <source>
        <dbReference type="ARBA" id="ARBA00020088"/>
    </source>
</evidence>
<dbReference type="SMART" id="SM01118">
    <property type="entry name" value="CYTH"/>
    <property type="match status" value="1"/>
</dbReference>
<evidence type="ECO:0000256" key="10">
    <source>
        <dbReference type="ARBA" id="ARBA00022801"/>
    </source>
</evidence>
<evidence type="ECO:0000256" key="3">
    <source>
        <dbReference type="ARBA" id="ARBA00004496"/>
    </source>
</evidence>
<protein>
    <recommendedName>
        <fullName evidence="7">Thiamine-triphosphatase</fullName>
        <ecNumber evidence="6">3.6.1.28</ecNumber>
    </recommendedName>
</protein>
<name>A0A8B7YFA8_ACAPL</name>
<dbReference type="Gene3D" id="2.40.320.10">
    <property type="entry name" value="Hypothetical Protein Pfu-838710-001"/>
    <property type="match status" value="1"/>
</dbReference>
<evidence type="ECO:0000256" key="6">
    <source>
        <dbReference type="ARBA" id="ARBA00012378"/>
    </source>
</evidence>
<evidence type="ECO:0000256" key="12">
    <source>
        <dbReference type="ARBA" id="ARBA00022990"/>
    </source>
</evidence>
<evidence type="ECO:0000256" key="14">
    <source>
        <dbReference type="SAM" id="MobiDB-lite"/>
    </source>
</evidence>
<dbReference type="InterPro" id="IPR033469">
    <property type="entry name" value="CYTH-like_dom_sf"/>
</dbReference>
<keyword evidence="10" id="KW-0378">Hydrolase</keyword>
<sequence length="267" mass="29577">MAGKGENVESNTGPSVASRDHQNVEIERKFTVSVDTETKLTQSGGTCVLVETMKDSYFDSDQLILTMADHWLRRRNGKWELKVPLSGWPTNKYNASETCTKYSEITNEQEIVANLCAIINAKTDVDKHDKMTHSSEEETHSAKEDLSLEKCLIENALMPFAQFTTYRKTYSMGGGILVVVDQTDFGYSVGEIEMMTGPSPADLLAAEAKIEEMAEKLGLGTQTVAAGKMSMFLKKFAEPHYQALLAAGVLQRQIFITLTNLGGVRCW</sequence>
<dbReference type="GO" id="GO:0042357">
    <property type="term" value="P:thiamine diphosphate metabolic process"/>
    <property type="evidence" value="ECO:0007669"/>
    <property type="project" value="TreeGrafter"/>
</dbReference>
<gene>
    <name evidence="17" type="primary">LOC110979990</name>
</gene>
<dbReference type="InterPro" id="IPR023577">
    <property type="entry name" value="CYTH_domain"/>
</dbReference>
<evidence type="ECO:0000256" key="2">
    <source>
        <dbReference type="ARBA" id="ARBA00002106"/>
    </source>
</evidence>
<keyword evidence="9" id="KW-0479">Metal-binding</keyword>
<dbReference type="GO" id="GO:0006772">
    <property type="term" value="P:thiamine metabolic process"/>
    <property type="evidence" value="ECO:0007669"/>
    <property type="project" value="InterPro"/>
</dbReference>
<evidence type="ECO:0000313" key="17">
    <source>
        <dbReference type="RefSeq" id="XP_022091919.1"/>
    </source>
</evidence>
<dbReference type="PANTHER" id="PTHR14586:SF1">
    <property type="entry name" value="THIAMINE-TRIPHOSPHATASE"/>
    <property type="match status" value="1"/>
</dbReference>
<dbReference type="InterPro" id="IPR012177">
    <property type="entry name" value="ThTPase_euk"/>
</dbReference>
<comment type="cofactor">
    <cofactor evidence="1">
        <name>Mg(2+)</name>
        <dbReference type="ChEBI" id="CHEBI:18420"/>
    </cofactor>
</comment>
<evidence type="ECO:0000256" key="4">
    <source>
        <dbReference type="ARBA" id="ARBA00008181"/>
    </source>
</evidence>
<dbReference type="KEGG" id="aplc:110979990"/>
<evidence type="ECO:0000256" key="5">
    <source>
        <dbReference type="ARBA" id="ARBA00011245"/>
    </source>
</evidence>
<comment type="subunit">
    <text evidence="5">Monomer.</text>
</comment>
<keyword evidence="11" id="KW-0460">Magnesium</keyword>
<comment type="catalytic activity">
    <reaction evidence="13">
        <text>thiamine triphosphate + H2O = thiamine diphosphate + phosphate + H(+)</text>
        <dbReference type="Rhea" id="RHEA:11744"/>
        <dbReference type="ChEBI" id="CHEBI:15377"/>
        <dbReference type="ChEBI" id="CHEBI:15378"/>
        <dbReference type="ChEBI" id="CHEBI:43474"/>
        <dbReference type="ChEBI" id="CHEBI:58937"/>
        <dbReference type="ChEBI" id="CHEBI:58938"/>
        <dbReference type="EC" id="3.6.1.28"/>
    </reaction>
</comment>
<dbReference type="Proteomes" id="UP000694845">
    <property type="component" value="Unplaced"/>
</dbReference>
<dbReference type="OMA" id="HWLRHRE"/>
<evidence type="ECO:0000256" key="9">
    <source>
        <dbReference type="ARBA" id="ARBA00022723"/>
    </source>
</evidence>
<proteinExistence type="inferred from homology"/>
<dbReference type="EC" id="3.6.1.28" evidence="6"/>
<dbReference type="PANTHER" id="PTHR14586">
    <property type="entry name" value="THIAMINE-TRIPHOSPHATASE"/>
    <property type="match status" value="1"/>
</dbReference>
<evidence type="ECO:0000313" key="16">
    <source>
        <dbReference type="Proteomes" id="UP000694845"/>
    </source>
</evidence>
<dbReference type="CDD" id="cd07758">
    <property type="entry name" value="ThTPase"/>
    <property type="match status" value="1"/>
</dbReference>
<dbReference type="GO" id="GO:0005737">
    <property type="term" value="C:cytoplasm"/>
    <property type="evidence" value="ECO:0007669"/>
    <property type="project" value="UniProtKB-SubCell"/>
</dbReference>
<feature type="region of interest" description="Disordered" evidence="14">
    <location>
        <begin position="1"/>
        <end position="22"/>
    </location>
</feature>
<dbReference type="GeneID" id="110979990"/>